<accession>A0ABR1E174</accession>
<dbReference type="EMBL" id="JAVFWL010000005">
    <property type="protein sequence ID" value="KAK6756411.1"/>
    <property type="molecule type" value="Genomic_DNA"/>
</dbReference>
<comment type="caution">
    <text evidence="2">The sequence shown here is derived from an EMBL/GenBank/DDBJ whole genome shotgun (WGS) entry which is preliminary data.</text>
</comment>
<feature type="region of interest" description="Disordered" evidence="1">
    <location>
        <begin position="49"/>
        <end position="71"/>
    </location>
</feature>
<feature type="compositionally biased region" description="Basic and acidic residues" evidence="1">
    <location>
        <begin position="53"/>
        <end position="71"/>
    </location>
</feature>
<reference evidence="2 3" key="1">
    <citation type="submission" date="2023-08" db="EMBL/GenBank/DDBJ databases">
        <title>A Necator americanus chromosomal reference genome.</title>
        <authorList>
            <person name="Ilik V."/>
            <person name="Petrzelkova K.J."/>
            <person name="Pardy F."/>
            <person name="Fuh T."/>
            <person name="Niatou-Singa F.S."/>
            <person name="Gouil Q."/>
            <person name="Baker L."/>
            <person name="Ritchie M.E."/>
            <person name="Jex A.R."/>
            <person name="Gazzola D."/>
            <person name="Li H."/>
            <person name="Toshio Fujiwara R."/>
            <person name="Zhan B."/>
            <person name="Aroian R.V."/>
            <person name="Pafco B."/>
            <person name="Schwarz E.M."/>
        </authorList>
    </citation>
    <scope>NUCLEOTIDE SEQUENCE [LARGE SCALE GENOMIC DNA]</scope>
    <source>
        <strain evidence="2 3">Aroian</strain>
        <tissue evidence="2">Whole animal</tissue>
    </source>
</reference>
<evidence type="ECO:0000313" key="3">
    <source>
        <dbReference type="Proteomes" id="UP001303046"/>
    </source>
</evidence>
<name>A0ABR1E174_NECAM</name>
<organism evidence="2 3">
    <name type="scientific">Necator americanus</name>
    <name type="common">Human hookworm</name>
    <dbReference type="NCBI Taxonomy" id="51031"/>
    <lineage>
        <taxon>Eukaryota</taxon>
        <taxon>Metazoa</taxon>
        <taxon>Ecdysozoa</taxon>
        <taxon>Nematoda</taxon>
        <taxon>Chromadorea</taxon>
        <taxon>Rhabditida</taxon>
        <taxon>Rhabditina</taxon>
        <taxon>Rhabditomorpha</taxon>
        <taxon>Strongyloidea</taxon>
        <taxon>Ancylostomatidae</taxon>
        <taxon>Bunostominae</taxon>
        <taxon>Necator</taxon>
    </lineage>
</organism>
<sequence length="71" mass="7977">MCQKREEWYEVSEKLLKLVVKSKEVVKATGDFTEGRLVHVNPIDLAENSSKGSRREVAKPAEEGGKYADIV</sequence>
<evidence type="ECO:0000256" key="1">
    <source>
        <dbReference type="SAM" id="MobiDB-lite"/>
    </source>
</evidence>
<evidence type="ECO:0000313" key="2">
    <source>
        <dbReference type="EMBL" id="KAK6756411.1"/>
    </source>
</evidence>
<keyword evidence="3" id="KW-1185">Reference proteome</keyword>
<dbReference type="Proteomes" id="UP001303046">
    <property type="component" value="Unassembled WGS sequence"/>
</dbReference>
<gene>
    <name evidence="2" type="primary">Necator_chrV.g19472</name>
    <name evidence="2" type="ORF">RB195_014680</name>
</gene>
<protein>
    <submittedName>
        <fullName evidence="2">Uncharacterized protein</fullName>
    </submittedName>
</protein>
<proteinExistence type="predicted"/>